<dbReference type="Proteomes" id="UP000001037">
    <property type="component" value="Chromosome"/>
</dbReference>
<dbReference type="eggNOG" id="arCOG04351">
    <property type="taxonomic scope" value="Archaea"/>
</dbReference>
<feature type="transmembrane region" description="Helical" evidence="1">
    <location>
        <begin position="99"/>
        <end position="126"/>
    </location>
</feature>
<feature type="domain" description="DUF2070" evidence="2">
    <location>
        <begin position="14"/>
        <end position="505"/>
    </location>
</feature>
<keyword evidence="4" id="KW-1185">Reference proteome</keyword>
<evidence type="ECO:0000259" key="2">
    <source>
        <dbReference type="Pfam" id="PF09843"/>
    </source>
</evidence>
<reference evidence="3 4" key="1">
    <citation type="journal article" date="2011" name="Stand. Genomic Sci.">
        <title>Complete genome sequence of the hyperthermophilic chemolithoautotroph Pyrolobus fumarii type strain (1A).</title>
        <authorList>
            <person name="Anderson I."/>
            <person name="Goker M."/>
            <person name="Nolan M."/>
            <person name="Lucas S."/>
            <person name="Hammon N."/>
            <person name="Deshpande S."/>
            <person name="Cheng J.F."/>
            <person name="Tapia R."/>
            <person name="Han C."/>
            <person name="Goodwin L."/>
            <person name="Pitluck S."/>
            <person name="Huntemann M."/>
            <person name="Liolios K."/>
            <person name="Ivanova N."/>
            <person name="Pagani I."/>
            <person name="Mavromatis K."/>
            <person name="Ovchinikova G."/>
            <person name="Pati A."/>
            <person name="Chen A."/>
            <person name="Palaniappan K."/>
            <person name="Land M."/>
            <person name="Hauser L."/>
            <person name="Brambilla E.M."/>
            <person name="Huber H."/>
            <person name="Yasawong M."/>
            <person name="Rohde M."/>
            <person name="Spring S."/>
            <person name="Abt B."/>
            <person name="Sikorski J."/>
            <person name="Wirth R."/>
            <person name="Detter J.C."/>
            <person name="Woyke T."/>
            <person name="Bristow J."/>
            <person name="Eisen J.A."/>
            <person name="Markowitz V."/>
            <person name="Hugenholtz P."/>
            <person name="Kyrpides N.C."/>
            <person name="Klenk H.P."/>
            <person name="Lapidus A."/>
        </authorList>
    </citation>
    <scope>NUCLEOTIDE SEQUENCE [LARGE SCALE GENOMIC DNA]</scope>
    <source>
        <strain evidence="4">DSM 11204 / 1A</strain>
    </source>
</reference>
<feature type="transmembrane region" description="Helical" evidence="1">
    <location>
        <begin position="492"/>
        <end position="511"/>
    </location>
</feature>
<feature type="transmembrane region" description="Helical" evidence="1">
    <location>
        <begin position="132"/>
        <end position="151"/>
    </location>
</feature>
<dbReference type="AlphaFoldDB" id="G0EC50"/>
<evidence type="ECO:0000313" key="4">
    <source>
        <dbReference type="Proteomes" id="UP000001037"/>
    </source>
</evidence>
<dbReference type="GeneID" id="11138750"/>
<dbReference type="InParanoid" id="G0EC50"/>
<dbReference type="STRING" id="694429.Pyrfu_1563"/>
<evidence type="ECO:0000256" key="1">
    <source>
        <dbReference type="SAM" id="Phobius"/>
    </source>
</evidence>
<dbReference type="EMBL" id="CP002838">
    <property type="protein sequence ID" value="AEM39420.1"/>
    <property type="molecule type" value="Genomic_DNA"/>
</dbReference>
<dbReference type="Pfam" id="PF09843">
    <property type="entry name" value="DUF2070"/>
    <property type="match status" value="1"/>
</dbReference>
<dbReference type="RefSeq" id="WP_014027097.1">
    <property type="nucleotide sequence ID" value="NC_015931.1"/>
</dbReference>
<dbReference type="KEGG" id="pfm:Pyrfu_1563"/>
<dbReference type="InterPro" id="IPR019204">
    <property type="entry name" value="DUF2070_membrane"/>
</dbReference>
<evidence type="ECO:0000313" key="3">
    <source>
        <dbReference type="EMBL" id="AEM39420.1"/>
    </source>
</evidence>
<feature type="transmembrane region" description="Helical" evidence="1">
    <location>
        <begin position="66"/>
        <end position="87"/>
    </location>
</feature>
<dbReference type="OrthoDB" id="8914at2157"/>
<keyword evidence="1" id="KW-0812">Transmembrane</keyword>
<name>G0EC50_PYRF1</name>
<organism evidence="3 4">
    <name type="scientific">Pyrolobus fumarii (strain DSM 11204 / 1A)</name>
    <dbReference type="NCBI Taxonomy" id="694429"/>
    <lineage>
        <taxon>Archaea</taxon>
        <taxon>Thermoproteota</taxon>
        <taxon>Thermoprotei</taxon>
        <taxon>Desulfurococcales</taxon>
        <taxon>Pyrodictiaceae</taxon>
        <taxon>Pyrolobus</taxon>
    </lineage>
</organism>
<protein>
    <recommendedName>
        <fullName evidence="2">DUF2070 domain-containing protein</fullName>
    </recommendedName>
</protein>
<proteinExistence type="predicted"/>
<keyword evidence="1" id="KW-1133">Transmembrane helix</keyword>
<accession>G0EC50</accession>
<sequence length="515" mass="56555">MSLRGKAVQLYNSLVRSPPRLLLAPLVAIHALLVILYPVLIVPEALVIVAYLLGFGLCSRHYMRRAAGVLLYATPYMILYAIVFALGLRPLVSAITAPFALLVSGLCGVKTAMIYVIIATVVSFPLGLIESLAAAASGIIAILVPMVALGLRGIEVARAAILAWADDNYEPLETVISGEERRVKWHALMFKRDDEKLVLIVPGVHYGPFRGAGSSHLPRMLMKYSRDKVIPLHGCGSHELNIVSRKEAEAYAQRLVKEALVATWHECKPLTPTLVNHKSGWNALAIGCVERPTVILWNRSGTEDIPCSTLEHLDDKLMIVDAHNVETESVDTRGLHEVVNSLLSKIEECKGSLRCCWRLVRVDNSVVDEAKMCDNWILVLKVLCDNNGVTMVIFPANNVDPLAARKYTEVLGSRTVLITIDDHSCAAVINEGVAPLKWSEKLAKILQENVKMCVPGDCRISYASGFDNLRVWGEHTIQEIRHLLERGVRAKALPLVIYVLFLIAALIGAVIRGVG</sequence>
<keyword evidence="1" id="KW-0472">Membrane</keyword>
<dbReference type="HOGENOM" id="CLU_511562_0_0_2"/>
<feature type="transmembrane region" description="Helical" evidence="1">
    <location>
        <begin position="21"/>
        <end position="54"/>
    </location>
</feature>
<gene>
    <name evidence="3" type="ordered locus">Pyrfu_1563</name>
</gene>